<evidence type="ECO:0000256" key="1">
    <source>
        <dbReference type="PROSITE-ProRule" id="PRU00176"/>
    </source>
</evidence>
<dbReference type="SUPFAM" id="SSF54928">
    <property type="entry name" value="RNA-binding domain, RBD"/>
    <property type="match status" value="1"/>
</dbReference>
<keyword evidence="1" id="KW-0694">RNA-binding</keyword>
<dbReference type="GO" id="GO:0003723">
    <property type="term" value="F:RNA binding"/>
    <property type="evidence" value="ECO:0007669"/>
    <property type="project" value="UniProtKB-UniRule"/>
</dbReference>
<dbReference type="InterPro" id="IPR012677">
    <property type="entry name" value="Nucleotide-bd_a/b_plait_sf"/>
</dbReference>
<dbReference type="SUPFAM" id="SSF52954">
    <property type="entry name" value="Class II aaRS ABD-related"/>
    <property type="match status" value="1"/>
</dbReference>
<sequence>MSLPWLSDDFKPASGSHSKSPDTDKPRQSSQSDQFGRSLPPRSRSRSRSRDMDRHSESDRGGRMSRDRRDDAPNRDRGRAGDRGRKRSRQRGSRSSSSSSSDCSTEKIRLVAREEARYLNARVFVANIVSRSITKEELTKHFEKYGNVVDLLVHPNNYAFIQYLKEDHARLAVEGEHGSTFKGWRLDVKMANEGRRGAGGNRGRGRGRGGPPFEGGRGGQPFQGGRGGPPFERGRGGGRDRSPIRDDPFDDPYRAGGPRRPPPPPFPGEFGMRDPYFPPDPYRRGYPDPWLPPDDPYRRDPFADPYRDPFPPAPAARPPLPPIECEIFVVSSQLRAYGEAIEDRVKDLSIITAVTVMPEGRTASQMLEELSQRDGLFAVFVNAQNETHRSLTLNILHGTPQEHRNMPLNDAIALIRRSFEQYVETLREKANAAAGSGVPKAASVHSSGAVAPPPRVFLPPTQEVTYLLNLLADNRALTVDELSQVIKYLEDRKDKLIDAERRPLATDEAIVHRPTTSKELAASEKPRMPSTEEITSKILSIFSSAGGSLQGVPPANGVSQPVQPVQNPVTPAPPPPPPPPPSSTASSSASLINFDNPNVQKALDNLIQSSPVLLKNFNTKSSMSEAHMGSKATDVSSSGSQGYGMQQRGGIMSSSTEHPMMGGMMSKQQQQQQQNM</sequence>
<evidence type="ECO:0000256" key="2">
    <source>
        <dbReference type="SAM" id="MobiDB-lite"/>
    </source>
</evidence>
<dbReference type="InterPro" id="IPR052600">
    <property type="entry name" value="Nuc_rcpt_coact/corep"/>
</dbReference>
<dbReference type="PANTHER" id="PTHR23295">
    <property type="entry name" value="NUCLEAR RECEPTOR COACTIVATOR 5-RELATED"/>
    <property type="match status" value="1"/>
</dbReference>
<reference evidence="4 5" key="1">
    <citation type="submission" date="2019-01" db="EMBL/GenBank/DDBJ databases">
        <title>A draft genome assembly of the solar-powered sea slug Elysia chlorotica.</title>
        <authorList>
            <person name="Cai H."/>
            <person name="Li Q."/>
            <person name="Fang X."/>
            <person name="Li J."/>
            <person name="Curtis N.E."/>
            <person name="Altenburger A."/>
            <person name="Shibata T."/>
            <person name="Feng M."/>
            <person name="Maeda T."/>
            <person name="Schwartz J.A."/>
            <person name="Shigenobu S."/>
            <person name="Lundholm N."/>
            <person name="Nishiyama T."/>
            <person name="Yang H."/>
            <person name="Hasebe M."/>
            <person name="Li S."/>
            <person name="Pierce S.K."/>
            <person name="Wang J."/>
        </authorList>
    </citation>
    <scope>NUCLEOTIDE SEQUENCE [LARGE SCALE GENOMIC DNA]</scope>
    <source>
        <strain evidence="4">EC2010</strain>
        <tissue evidence="4">Whole organism of an adult</tissue>
    </source>
</reference>
<feature type="domain" description="RRM" evidence="3">
    <location>
        <begin position="121"/>
        <end position="193"/>
    </location>
</feature>
<feature type="region of interest" description="Disordered" evidence="2">
    <location>
        <begin position="1"/>
        <end position="106"/>
    </location>
</feature>
<dbReference type="AlphaFoldDB" id="A0A3S1BYQ9"/>
<feature type="compositionally biased region" description="Basic and acidic residues" evidence="2">
    <location>
        <begin position="295"/>
        <end position="304"/>
    </location>
</feature>
<dbReference type="PROSITE" id="PS50102">
    <property type="entry name" value="RRM"/>
    <property type="match status" value="1"/>
</dbReference>
<dbReference type="PANTHER" id="PTHR23295:SF6">
    <property type="entry name" value="NEOSIN, ISOFORM A"/>
    <property type="match status" value="1"/>
</dbReference>
<dbReference type="OrthoDB" id="10044938at2759"/>
<dbReference type="InterPro" id="IPR000504">
    <property type="entry name" value="RRM_dom"/>
</dbReference>
<proteinExistence type="predicted"/>
<feature type="compositionally biased region" description="Basic and acidic residues" evidence="2">
    <location>
        <begin position="48"/>
        <end position="83"/>
    </location>
</feature>
<dbReference type="Gene3D" id="3.30.70.330">
    <property type="match status" value="1"/>
</dbReference>
<dbReference type="Gene3D" id="3.40.50.800">
    <property type="entry name" value="Anticodon-binding domain"/>
    <property type="match status" value="1"/>
</dbReference>
<evidence type="ECO:0000259" key="3">
    <source>
        <dbReference type="PROSITE" id="PS50102"/>
    </source>
</evidence>
<feature type="region of interest" description="Disordered" evidence="2">
    <location>
        <begin position="625"/>
        <end position="676"/>
    </location>
</feature>
<dbReference type="EMBL" id="RQTK01000001">
    <property type="protein sequence ID" value="RUS92168.1"/>
    <property type="molecule type" value="Genomic_DNA"/>
</dbReference>
<feature type="compositionally biased region" description="Low complexity" evidence="2">
    <location>
        <begin position="559"/>
        <end position="569"/>
    </location>
</feature>
<dbReference type="SMART" id="SM00360">
    <property type="entry name" value="RRM"/>
    <property type="match status" value="1"/>
</dbReference>
<feature type="non-terminal residue" evidence="4">
    <location>
        <position position="676"/>
    </location>
</feature>
<feature type="compositionally biased region" description="Pro residues" evidence="2">
    <location>
        <begin position="570"/>
        <end position="582"/>
    </location>
</feature>
<comment type="caution">
    <text evidence="4">The sequence shown here is derived from an EMBL/GenBank/DDBJ whole genome shotgun (WGS) entry which is preliminary data.</text>
</comment>
<feature type="region of interest" description="Disordered" evidence="2">
    <location>
        <begin position="550"/>
        <end position="591"/>
    </location>
</feature>
<feature type="compositionally biased region" description="Low complexity" evidence="2">
    <location>
        <begin position="93"/>
        <end position="103"/>
    </location>
</feature>
<dbReference type="InterPro" id="IPR035979">
    <property type="entry name" value="RBD_domain_sf"/>
</dbReference>
<keyword evidence="5" id="KW-1185">Reference proteome</keyword>
<dbReference type="STRING" id="188477.A0A3S1BYQ9"/>
<dbReference type="Pfam" id="PF00076">
    <property type="entry name" value="RRM_1"/>
    <property type="match status" value="1"/>
</dbReference>
<feature type="compositionally biased region" description="Basic and acidic residues" evidence="2">
    <location>
        <begin position="232"/>
        <end position="253"/>
    </location>
</feature>
<organism evidence="4 5">
    <name type="scientific">Elysia chlorotica</name>
    <name type="common">Eastern emerald elysia</name>
    <name type="synonym">Sea slug</name>
    <dbReference type="NCBI Taxonomy" id="188477"/>
    <lineage>
        <taxon>Eukaryota</taxon>
        <taxon>Metazoa</taxon>
        <taxon>Spiralia</taxon>
        <taxon>Lophotrochozoa</taxon>
        <taxon>Mollusca</taxon>
        <taxon>Gastropoda</taxon>
        <taxon>Heterobranchia</taxon>
        <taxon>Euthyneura</taxon>
        <taxon>Panpulmonata</taxon>
        <taxon>Sacoglossa</taxon>
        <taxon>Placobranchoidea</taxon>
        <taxon>Plakobranchidae</taxon>
        <taxon>Elysia</taxon>
    </lineage>
</organism>
<dbReference type="InterPro" id="IPR036621">
    <property type="entry name" value="Anticodon-bd_dom_sf"/>
</dbReference>
<gene>
    <name evidence="4" type="ORF">EGW08_000021</name>
</gene>
<evidence type="ECO:0000313" key="4">
    <source>
        <dbReference type="EMBL" id="RUS92168.1"/>
    </source>
</evidence>
<name>A0A3S1BYQ9_ELYCH</name>
<protein>
    <recommendedName>
        <fullName evidence="3">RRM domain-containing protein</fullName>
    </recommendedName>
</protein>
<feature type="compositionally biased region" description="Gly residues" evidence="2">
    <location>
        <begin position="197"/>
        <end position="228"/>
    </location>
</feature>
<evidence type="ECO:0000313" key="5">
    <source>
        <dbReference type="Proteomes" id="UP000271974"/>
    </source>
</evidence>
<dbReference type="Proteomes" id="UP000271974">
    <property type="component" value="Unassembled WGS sequence"/>
</dbReference>
<feature type="compositionally biased region" description="Low complexity" evidence="2">
    <location>
        <begin position="636"/>
        <end position="650"/>
    </location>
</feature>
<accession>A0A3S1BYQ9</accession>
<feature type="region of interest" description="Disordered" evidence="2">
    <location>
        <begin position="193"/>
        <end position="304"/>
    </location>
</feature>